<keyword evidence="2" id="KW-1133">Transmembrane helix</keyword>
<comment type="caution">
    <text evidence="5">The sequence shown here is derived from an EMBL/GenBank/DDBJ whole genome shotgun (WGS) entry which is preliminary data.</text>
</comment>
<dbReference type="InterPro" id="IPR014756">
    <property type="entry name" value="Ig_E-set"/>
</dbReference>
<evidence type="ECO:0000313" key="6">
    <source>
        <dbReference type="Proteomes" id="UP000789390"/>
    </source>
</evidence>
<evidence type="ECO:0000256" key="2">
    <source>
        <dbReference type="SAM" id="Phobius"/>
    </source>
</evidence>
<dbReference type="InterPro" id="IPR050357">
    <property type="entry name" value="Arrestin_domain-protein"/>
</dbReference>
<proteinExistence type="inferred from homology"/>
<keyword evidence="2" id="KW-0812">Transmembrane</keyword>
<dbReference type="Gene3D" id="2.60.40.640">
    <property type="match status" value="2"/>
</dbReference>
<dbReference type="FunFam" id="2.60.40.640:FF:000099">
    <property type="entry name" value="Arrestin domain-containing protein A"/>
    <property type="match status" value="1"/>
</dbReference>
<comment type="similarity">
    <text evidence="1">Belongs to the arrestin family.</text>
</comment>
<gene>
    <name evidence="5" type="ORF">DGAL_LOCUS1736</name>
</gene>
<dbReference type="Pfam" id="PF00339">
    <property type="entry name" value="Arrestin_N"/>
    <property type="match status" value="1"/>
</dbReference>
<dbReference type="Pfam" id="PF02752">
    <property type="entry name" value="Arrestin_C"/>
    <property type="match status" value="1"/>
</dbReference>
<dbReference type="PANTHER" id="PTHR11188">
    <property type="entry name" value="ARRESTIN DOMAIN CONTAINING PROTEIN"/>
    <property type="match status" value="1"/>
</dbReference>
<evidence type="ECO:0000313" key="5">
    <source>
        <dbReference type="EMBL" id="CAH0099589.1"/>
    </source>
</evidence>
<feature type="domain" description="Arrestin C-terminal-like" evidence="4">
    <location>
        <begin position="576"/>
        <end position="704"/>
    </location>
</feature>
<dbReference type="SUPFAM" id="SSF81296">
    <property type="entry name" value="E set domains"/>
    <property type="match status" value="2"/>
</dbReference>
<name>A0A8J2WHE9_9CRUS</name>
<dbReference type="AlphaFoldDB" id="A0A8J2WHE9"/>
<dbReference type="GO" id="GO:0015031">
    <property type="term" value="P:protein transport"/>
    <property type="evidence" value="ECO:0007669"/>
    <property type="project" value="TreeGrafter"/>
</dbReference>
<evidence type="ECO:0000256" key="3">
    <source>
        <dbReference type="SAM" id="SignalP"/>
    </source>
</evidence>
<dbReference type="OrthoDB" id="2333384at2759"/>
<protein>
    <recommendedName>
        <fullName evidence="4">Arrestin C-terminal-like domain-containing protein</fullName>
    </recommendedName>
</protein>
<evidence type="ECO:0000256" key="1">
    <source>
        <dbReference type="ARBA" id="ARBA00005298"/>
    </source>
</evidence>
<dbReference type="PANTHER" id="PTHR11188:SF176">
    <property type="entry name" value="ARRESTIN DOMAIN-CONTAINING PROTEIN 1"/>
    <property type="match status" value="1"/>
</dbReference>
<dbReference type="Proteomes" id="UP000789390">
    <property type="component" value="Unassembled WGS sequence"/>
</dbReference>
<feature type="transmembrane region" description="Helical" evidence="2">
    <location>
        <begin position="118"/>
        <end position="140"/>
    </location>
</feature>
<dbReference type="GO" id="GO:0005737">
    <property type="term" value="C:cytoplasm"/>
    <property type="evidence" value="ECO:0007669"/>
    <property type="project" value="TreeGrafter"/>
</dbReference>
<dbReference type="EMBL" id="CAKKLH010000022">
    <property type="protein sequence ID" value="CAH0099589.1"/>
    <property type="molecule type" value="Genomic_DNA"/>
</dbReference>
<accession>A0A8J2WHE9</accession>
<keyword evidence="2" id="KW-0472">Membrane</keyword>
<dbReference type="SMART" id="SM01017">
    <property type="entry name" value="Arrestin_C"/>
    <property type="match status" value="1"/>
</dbReference>
<dbReference type="InterPro" id="IPR014752">
    <property type="entry name" value="Arrestin-like_C"/>
</dbReference>
<evidence type="ECO:0000259" key="4">
    <source>
        <dbReference type="SMART" id="SM01017"/>
    </source>
</evidence>
<feature type="chain" id="PRO_5035308862" description="Arrestin C-terminal-like domain-containing protein" evidence="3">
    <location>
        <begin position="23"/>
        <end position="794"/>
    </location>
</feature>
<keyword evidence="6" id="KW-1185">Reference proteome</keyword>
<dbReference type="InterPro" id="IPR011021">
    <property type="entry name" value="Arrestin-like_N"/>
</dbReference>
<keyword evidence="3" id="KW-0732">Signal</keyword>
<sequence>MDYFYLSFSFWIFLFLHQSSDAAAIYQECLVDADCSDASFCDQSYLVCETCIPCEILLNRASVVNTCATSEEGCGLCLTGYQSEDLTEQRRSYKCYPILNKPTETLSDSPFIISWNEFITLSAAVILLATVLIAFTTYYIKNRNSMQREQYGDGIRERVSSKDSLPPPYNQMLSADETYILATLEPSEQLNQATPHGRYHTCSNGEDDLDHDDLNFDLHSEGVSTVGSTETIPSLWEPALTPDSSDLPVISQQNPCLIRSQSLITLNALRDSPSRSCPNLSTTIIGGIHRHRHVFLSHFRRSATNEPVAIKEDEHRLEFSEPLPPHSFIFDEAQQPREVSIVSQGRILLRSISAPEDNARSQDLLFRHYGVFNLTDTSHFFNELRSLVLRSIMVLERFTIVLDNVDATYFPGQQITGNVHIWNNIAKNVKGIYVECRGFARVCFSTMEQRSRTIHRRGRSHLEVTNTSVNHKSNEDYFYQRVALKVRGNERWEMNQGRHQYPFSFTLPNEIPSSFEGVDGHVRYTIRAVFQRRRKWNHECKLPFTVNSIMDLNKIPESRMVVEVSDFKTLGLFCCQSNPITARFWLDRMGYVPGEKIYFNAEVENLSRKTMHGSKFQLIERTNFHAMGKTQSRERVIREFARGQFNDAEFWENYPISVPPVVASELRFCRIIDVDYRIVFTVDPGPFSFNLSISHTILIGNVPFRSSFPDFQGNECQLNATAAISESATMLEHNDNPFPADSSSVITVTDYYPDLPPPTYEECMFGGDIRDAEDSEHVNYGAGIRYNPRYLTYG</sequence>
<reference evidence="5" key="1">
    <citation type="submission" date="2021-11" db="EMBL/GenBank/DDBJ databases">
        <authorList>
            <person name="Schell T."/>
        </authorList>
    </citation>
    <scope>NUCLEOTIDE SEQUENCE</scope>
    <source>
        <strain evidence="5">M5</strain>
    </source>
</reference>
<feature type="signal peptide" evidence="3">
    <location>
        <begin position="1"/>
        <end position="22"/>
    </location>
</feature>
<dbReference type="InterPro" id="IPR011022">
    <property type="entry name" value="Arrestin_C-like"/>
</dbReference>
<organism evidence="5 6">
    <name type="scientific">Daphnia galeata</name>
    <dbReference type="NCBI Taxonomy" id="27404"/>
    <lineage>
        <taxon>Eukaryota</taxon>
        <taxon>Metazoa</taxon>
        <taxon>Ecdysozoa</taxon>
        <taxon>Arthropoda</taxon>
        <taxon>Crustacea</taxon>
        <taxon>Branchiopoda</taxon>
        <taxon>Diplostraca</taxon>
        <taxon>Cladocera</taxon>
        <taxon>Anomopoda</taxon>
        <taxon>Daphniidae</taxon>
        <taxon>Daphnia</taxon>
    </lineage>
</organism>